<protein>
    <submittedName>
        <fullName evidence="2">Uncharacterized protein</fullName>
    </submittedName>
</protein>
<dbReference type="Proteomes" id="UP001476798">
    <property type="component" value="Unassembled WGS sequence"/>
</dbReference>
<proteinExistence type="predicted"/>
<feature type="region of interest" description="Disordered" evidence="1">
    <location>
        <begin position="1"/>
        <end position="71"/>
    </location>
</feature>
<organism evidence="2 3">
    <name type="scientific">Goodea atripinnis</name>
    <dbReference type="NCBI Taxonomy" id="208336"/>
    <lineage>
        <taxon>Eukaryota</taxon>
        <taxon>Metazoa</taxon>
        <taxon>Chordata</taxon>
        <taxon>Craniata</taxon>
        <taxon>Vertebrata</taxon>
        <taxon>Euteleostomi</taxon>
        <taxon>Actinopterygii</taxon>
        <taxon>Neopterygii</taxon>
        <taxon>Teleostei</taxon>
        <taxon>Neoteleostei</taxon>
        <taxon>Acanthomorphata</taxon>
        <taxon>Ovalentaria</taxon>
        <taxon>Atherinomorphae</taxon>
        <taxon>Cyprinodontiformes</taxon>
        <taxon>Goodeidae</taxon>
        <taxon>Goodea</taxon>
    </lineage>
</organism>
<reference evidence="2 3" key="1">
    <citation type="submission" date="2021-06" db="EMBL/GenBank/DDBJ databases">
        <authorList>
            <person name="Palmer J.M."/>
        </authorList>
    </citation>
    <scope>NUCLEOTIDE SEQUENCE [LARGE SCALE GENOMIC DNA]</scope>
    <source>
        <strain evidence="2 3">GA_2019</strain>
        <tissue evidence="2">Muscle</tissue>
    </source>
</reference>
<evidence type="ECO:0000256" key="1">
    <source>
        <dbReference type="SAM" id="MobiDB-lite"/>
    </source>
</evidence>
<feature type="compositionally biased region" description="Basic residues" evidence="1">
    <location>
        <begin position="1"/>
        <end position="13"/>
    </location>
</feature>
<feature type="compositionally biased region" description="Polar residues" evidence="1">
    <location>
        <begin position="34"/>
        <end position="55"/>
    </location>
</feature>
<name>A0ABV0NG25_9TELE</name>
<comment type="caution">
    <text evidence="2">The sequence shown here is derived from an EMBL/GenBank/DDBJ whole genome shotgun (WGS) entry which is preliminary data.</text>
</comment>
<evidence type="ECO:0000313" key="3">
    <source>
        <dbReference type="Proteomes" id="UP001476798"/>
    </source>
</evidence>
<keyword evidence="3" id="KW-1185">Reference proteome</keyword>
<evidence type="ECO:0000313" key="2">
    <source>
        <dbReference type="EMBL" id="MEQ2170335.1"/>
    </source>
</evidence>
<sequence>MKSKALRKILTKSRSRDQQGEKTRVFQRPDLASGRTSVFQPSPGQSSATQLTRPTTAHLPPSIGQRGKAHSTPSWVLSGLAAARASVSAEVQLDAPALVYAGGQRDAPAPIPAEGRTAPSSALAISEVTVEVQTSVPAEVQPDAPAFV</sequence>
<accession>A0ABV0NG25</accession>
<dbReference type="EMBL" id="JAHRIO010038866">
    <property type="protein sequence ID" value="MEQ2170335.1"/>
    <property type="molecule type" value="Genomic_DNA"/>
</dbReference>
<feature type="compositionally biased region" description="Basic and acidic residues" evidence="1">
    <location>
        <begin position="14"/>
        <end position="24"/>
    </location>
</feature>
<gene>
    <name evidence="2" type="ORF">GOODEAATRI_034441</name>
</gene>